<dbReference type="Pfam" id="PF01047">
    <property type="entry name" value="MarR"/>
    <property type="match status" value="1"/>
</dbReference>
<dbReference type="PRINTS" id="PR00598">
    <property type="entry name" value="HTHMARR"/>
</dbReference>
<sequence>MNIEQKHKALLEALPLSEEADNIRLCFEVLSLASAIDRDCATRLSKYDLSEGRFIVLFLLQKSKNGLQPFEIAEQAGVTRATVTGLLDGLEKMSLITRTHAGHDRRMVTIHLTPEGWMLANRLFDEHTSWISNLLSSFDEEEKALLSQLLHRIWLKTDSGKTV</sequence>
<dbReference type="InterPro" id="IPR000835">
    <property type="entry name" value="HTH_MarR-typ"/>
</dbReference>
<dbReference type="SUPFAM" id="SSF46785">
    <property type="entry name" value="Winged helix' DNA-binding domain"/>
    <property type="match status" value="1"/>
</dbReference>
<accession>A0ABV0BH73</accession>
<evidence type="ECO:0000313" key="5">
    <source>
        <dbReference type="EMBL" id="MEN3930313.1"/>
    </source>
</evidence>
<dbReference type="InterPro" id="IPR036390">
    <property type="entry name" value="WH_DNA-bd_sf"/>
</dbReference>
<dbReference type="Gene3D" id="1.10.10.10">
    <property type="entry name" value="Winged helix-like DNA-binding domain superfamily/Winged helix DNA-binding domain"/>
    <property type="match status" value="1"/>
</dbReference>
<dbReference type="EMBL" id="JBBYXI010000002">
    <property type="protein sequence ID" value="MEN3930313.1"/>
    <property type="molecule type" value="Genomic_DNA"/>
</dbReference>
<evidence type="ECO:0000256" key="3">
    <source>
        <dbReference type="ARBA" id="ARBA00023163"/>
    </source>
</evidence>
<evidence type="ECO:0000313" key="6">
    <source>
        <dbReference type="Proteomes" id="UP001418637"/>
    </source>
</evidence>
<dbReference type="SMART" id="SM00347">
    <property type="entry name" value="HTH_MARR"/>
    <property type="match status" value="1"/>
</dbReference>
<name>A0ABV0BH73_9HYPH</name>
<keyword evidence="6" id="KW-1185">Reference proteome</keyword>
<dbReference type="PANTHER" id="PTHR42756">
    <property type="entry name" value="TRANSCRIPTIONAL REGULATOR, MARR"/>
    <property type="match status" value="1"/>
</dbReference>
<dbReference type="RefSeq" id="WP_346336320.1">
    <property type="nucleotide sequence ID" value="NZ_JBBYXI010000002.1"/>
</dbReference>
<comment type="caution">
    <text evidence="5">The sequence shown here is derived from an EMBL/GenBank/DDBJ whole genome shotgun (WGS) entry which is preliminary data.</text>
</comment>
<keyword evidence="1" id="KW-0805">Transcription regulation</keyword>
<dbReference type="PROSITE" id="PS50995">
    <property type="entry name" value="HTH_MARR_2"/>
    <property type="match status" value="1"/>
</dbReference>
<dbReference type="Proteomes" id="UP001418637">
    <property type="component" value="Unassembled WGS sequence"/>
</dbReference>
<feature type="domain" description="HTH marR-type" evidence="4">
    <location>
        <begin position="22"/>
        <end position="155"/>
    </location>
</feature>
<dbReference type="PROSITE" id="PS01117">
    <property type="entry name" value="HTH_MARR_1"/>
    <property type="match status" value="1"/>
</dbReference>
<keyword evidence="3" id="KW-0804">Transcription</keyword>
<proteinExistence type="predicted"/>
<protein>
    <submittedName>
        <fullName evidence="5">MarR family transcriptional regulator</fullName>
    </submittedName>
</protein>
<dbReference type="InterPro" id="IPR036388">
    <property type="entry name" value="WH-like_DNA-bd_sf"/>
</dbReference>
<dbReference type="PANTHER" id="PTHR42756:SF1">
    <property type="entry name" value="TRANSCRIPTIONAL REPRESSOR OF EMRAB OPERON"/>
    <property type="match status" value="1"/>
</dbReference>
<evidence type="ECO:0000256" key="1">
    <source>
        <dbReference type="ARBA" id="ARBA00023015"/>
    </source>
</evidence>
<evidence type="ECO:0000256" key="2">
    <source>
        <dbReference type="ARBA" id="ARBA00023125"/>
    </source>
</evidence>
<organism evidence="5 6">
    <name type="scientific">Hohaiivirga grylli</name>
    <dbReference type="NCBI Taxonomy" id="3133970"/>
    <lineage>
        <taxon>Bacteria</taxon>
        <taxon>Pseudomonadati</taxon>
        <taxon>Pseudomonadota</taxon>
        <taxon>Alphaproteobacteria</taxon>
        <taxon>Hyphomicrobiales</taxon>
        <taxon>Methylobacteriaceae</taxon>
        <taxon>Hohaiivirga</taxon>
    </lineage>
</organism>
<dbReference type="InterPro" id="IPR023187">
    <property type="entry name" value="Tscrpt_reg_MarR-type_CS"/>
</dbReference>
<gene>
    <name evidence="5" type="ORF">WJT86_04460</name>
</gene>
<keyword evidence="2" id="KW-0238">DNA-binding</keyword>
<evidence type="ECO:0000259" key="4">
    <source>
        <dbReference type="PROSITE" id="PS50995"/>
    </source>
</evidence>
<reference evidence="5 6" key="1">
    <citation type="submission" date="2024-04" db="EMBL/GenBank/DDBJ databases">
        <title>A novel species isolated from cricket.</title>
        <authorList>
            <person name="Wang H.-C."/>
        </authorList>
    </citation>
    <scope>NUCLEOTIDE SEQUENCE [LARGE SCALE GENOMIC DNA]</scope>
    <source>
        <strain evidence="5 6">WL0021</strain>
    </source>
</reference>